<dbReference type="InterPro" id="IPR015421">
    <property type="entry name" value="PyrdxlP-dep_Trfase_major"/>
</dbReference>
<dbReference type="SMART" id="SM00345">
    <property type="entry name" value="HTH_GNTR"/>
    <property type="match status" value="1"/>
</dbReference>
<dbReference type="PANTHER" id="PTHR46577">
    <property type="entry name" value="HTH-TYPE TRANSCRIPTIONAL REGULATORY PROTEIN GABR"/>
    <property type="match status" value="1"/>
</dbReference>
<evidence type="ECO:0000259" key="6">
    <source>
        <dbReference type="PROSITE" id="PS50949"/>
    </source>
</evidence>
<dbReference type="GO" id="GO:0008483">
    <property type="term" value="F:transaminase activity"/>
    <property type="evidence" value="ECO:0007669"/>
    <property type="project" value="UniProtKB-KW"/>
</dbReference>
<proteinExistence type="inferred from homology"/>
<dbReference type="InterPro" id="IPR036388">
    <property type="entry name" value="WH-like_DNA-bd_sf"/>
</dbReference>
<evidence type="ECO:0000256" key="4">
    <source>
        <dbReference type="ARBA" id="ARBA00023125"/>
    </source>
</evidence>
<dbReference type="CDD" id="cd00609">
    <property type="entry name" value="AAT_like"/>
    <property type="match status" value="1"/>
</dbReference>
<dbReference type="EMBL" id="JAHBCL010000010">
    <property type="protein sequence ID" value="MBS7526428.1"/>
    <property type="molecule type" value="Genomic_DNA"/>
</dbReference>
<dbReference type="InterPro" id="IPR004839">
    <property type="entry name" value="Aminotransferase_I/II_large"/>
</dbReference>
<keyword evidence="4" id="KW-0238">DNA-binding</keyword>
<evidence type="ECO:0000313" key="7">
    <source>
        <dbReference type="EMBL" id="MBS7526428.1"/>
    </source>
</evidence>
<organism evidence="7 8">
    <name type="scientific">Fusibacter paucivorans</name>
    <dbReference type="NCBI Taxonomy" id="76009"/>
    <lineage>
        <taxon>Bacteria</taxon>
        <taxon>Bacillati</taxon>
        <taxon>Bacillota</taxon>
        <taxon>Clostridia</taxon>
        <taxon>Eubacteriales</taxon>
        <taxon>Eubacteriales Family XII. Incertae Sedis</taxon>
        <taxon>Fusibacter</taxon>
    </lineage>
</organism>
<dbReference type="Gene3D" id="1.10.10.10">
    <property type="entry name" value="Winged helix-like DNA-binding domain superfamily/Winged helix DNA-binding domain"/>
    <property type="match status" value="1"/>
</dbReference>
<keyword evidence="3" id="KW-0805">Transcription regulation</keyword>
<sequence>MLGFVIQFDQQSDQPKYIQLYEHIKDEVHTGQLVEGEKLPSIRSVSEALGVSKSTVEGAYAQLVVEGYIESRPKSGYYVLRMERFPMLTVKESVRPYTYCPEGTQQPRAEDASRIRRFAATDGVEPHLFNFNAWRKMLTKVMDYEQDELIHYGDRQGEYSLRAAIAKFVHEMRGVVCTPDQIIVGAGVQTLFMLLSALLKPERPAIAFEYPGFLKGATIFEDYGYETVKIPVKAQGINIEALAKSSARVVYVSPAHQYPTGSIMPINNRMKLLKWASENDAYIIEDDYDSVLRYEGVPIPSLQGLNRGKQVVHVGAFSKLLMPSLRISFMILPEDLLTKYVKIKTRYSQTVSKVEQLTLAHFMREGYFDRHIRKIKKAYAKKNQLILEALKMKGSDLFHVIGKTSGLHVVLSFDPVIDVTTAAKKMQAIGIRLEDAGLFEGRKIAVLSYSGLPDDAIDEAVAEICGAIRRQRLEVT</sequence>
<keyword evidence="7" id="KW-0032">Aminotransferase</keyword>
<dbReference type="InterPro" id="IPR000524">
    <property type="entry name" value="Tscrpt_reg_HTH_GntR"/>
</dbReference>
<keyword evidence="7" id="KW-0808">Transferase</keyword>
<dbReference type="PROSITE" id="PS50949">
    <property type="entry name" value="HTH_GNTR"/>
    <property type="match status" value="1"/>
</dbReference>
<dbReference type="Gene3D" id="3.40.640.10">
    <property type="entry name" value="Type I PLP-dependent aspartate aminotransferase-like (Major domain)"/>
    <property type="match status" value="1"/>
</dbReference>
<dbReference type="Pfam" id="PF00392">
    <property type="entry name" value="GntR"/>
    <property type="match status" value="1"/>
</dbReference>
<dbReference type="Pfam" id="PF00155">
    <property type="entry name" value="Aminotran_1_2"/>
    <property type="match status" value="1"/>
</dbReference>
<dbReference type="SUPFAM" id="SSF53383">
    <property type="entry name" value="PLP-dependent transferases"/>
    <property type="match status" value="1"/>
</dbReference>
<dbReference type="PANTHER" id="PTHR46577:SF1">
    <property type="entry name" value="HTH-TYPE TRANSCRIPTIONAL REGULATORY PROTEIN GABR"/>
    <property type="match status" value="1"/>
</dbReference>
<comment type="caution">
    <text evidence="7">The sequence shown here is derived from an EMBL/GenBank/DDBJ whole genome shotgun (WGS) entry which is preliminary data.</text>
</comment>
<reference evidence="7 8" key="1">
    <citation type="submission" date="2021-05" db="EMBL/GenBank/DDBJ databases">
        <title>Fusibacter ferrireducens sp. nov., an anaerobic, sulfur- and Fe-reducing bacterium isolated from the mangrove sediment.</title>
        <authorList>
            <person name="Qiu D."/>
        </authorList>
    </citation>
    <scope>NUCLEOTIDE SEQUENCE [LARGE SCALE GENOMIC DNA]</scope>
    <source>
        <strain evidence="7 8">DSM 12116</strain>
    </source>
</reference>
<evidence type="ECO:0000256" key="5">
    <source>
        <dbReference type="ARBA" id="ARBA00023163"/>
    </source>
</evidence>
<evidence type="ECO:0000313" key="8">
    <source>
        <dbReference type="Proteomes" id="UP000746471"/>
    </source>
</evidence>
<evidence type="ECO:0000256" key="3">
    <source>
        <dbReference type="ARBA" id="ARBA00023015"/>
    </source>
</evidence>
<keyword evidence="2" id="KW-0663">Pyridoxal phosphate</keyword>
<evidence type="ECO:0000256" key="1">
    <source>
        <dbReference type="ARBA" id="ARBA00005384"/>
    </source>
</evidence>
<keyword evidence="8" id="KW-1185">Reference proteome</keyword>
<name>A0ABS5PMY8_9FIRM</name>
<dbReference type="InterPro" id="IPR036390">
    <property type="entry name" value="WH_DNA-bd_sf"/>
</dbReference>
<dbReference type="InterPro" id="IPR051446">
    <property type="entry name" value="HTH_trans_reg/aminotransferase"/>
</dbReference>
<evidence type="ECO:0000256" key="2">
    <source>
        <dbReference type="ARBA" id="ARBA00022898"/>
    </source>
</evidence>
<dbReference type="CDD" id="cd07377">
    <property type="entry name" value="WHTH_GntR"/>
    <property type="match status" value="1"/>
</dbReference>
<protein>
    <submittedName>
        <fullName evidence="7">PLP-dependent aminotransferase family protein</fullName>
    </submittedName>
</protein>
<comment type="similarity">
    <text evidence="1">In the C-terminal section; belongs to the class-I pyridoxal-phosphate-dependent aminotransferase family.</text>
</comment>
<accession>A0ABS5PMY8</accession>
<dbReference type="InterPro" id="IPR015424">
    <property type="entry name" value="PyrdxlP-dep_Trfase"/>
</dbReference>
<dbReference type="SUPFAM" id="SSF46785">
    <property type="entry name" value="Winged helix' DNA-binding domain"/>
    <property type="match status" value="1"/>
</dbReference>
<keyword evidence="5" id="KW-0804">Transcription</keyword>
<dbReference type="Proteomes" id="UP000746471">
    <property type="component" value="Unassembled WGS sequence"/>
</dbReference>
<dbReference type="RefSeq" id="WP_213236287.1">
    <property type="nucleotide sequence ID" value="NZ_JAHBCL010000010.1"/>
</dbReference>
<feature type="domain" description="HTH gntR-type" evidence="6">
    <location>
        <begin position="14"/>
        <end position="82"/>
    </location>
</feature>
<gene>
    <name evidence="7" type="ORF">KHM83_07040</name>
</gene>